<dbReference type="PANTHER" id="PTHR18359">
    <property type="entry name" value="WD-REPEAT PROTEIN-RELATED"/>
    <property type="match status" value="1"/>
</dbReference>
<dbReference type="FunFam" id="2.130.10.10:FF:000121">
    <property type="entry name" value="U3 small nucleolar RNA-associated protein 18 homolog"/>
    <property type="match status" value="1"/>
</dbReference>
<evidence type="ECO:0000256" key="9">
    <source>
        <dbReference type="ARBA" id="ARBA00074442"/>
    </source>
</evidence>
<feature type="compositionally biased region" description="Basic and acidic residues" evidence="12">
    <location>
        <begin position="42"/>
        <end position="55"/>
    </location>
</feature>
<dbReference type="SMART" id="SM00320">
    <property type="entry name" value="WD40"/>
    <property type="match status" value="5"/>
</dbReference>
<evidence type="ECO:0000256" key="8">
    <source>
        <dbReference type="ARBA" id="ARBA00058527"/>
    </source>
</evidence>
<evidence type="ECO:0000256" key="12">
    <source>
        <dbReference type="SAM" id="MobiDB-lite"/>
    </source>
</evidence>
<dbReference type="EMBL" id="BPLQ01013128">
    <property type="protein sequence ID" value="GIY69998.1"/>
    <property type="molecule type" value="Genomic_DNA"/>
</dbReference>
<keyword evidence="3" id="KW-0597">Phosphoprotein</keyword>
<protein>
    <recommendedName>
        <fullName evidence="9">U3 small nucleolar RNA-associated protein 18 homolog</fullName>
    </recommendedName>
    <alternativeName>
        <fullName evidence="10">WD repeat-containing protein 50</fullName>
    </alternativeName>
</protein>
<evidence type="ECO:0000256" key="10">
    <source>
        <dbReference type="ARBA" id="ARBA00075773"/>
    </source>
</evidence>
<evidence type="ECO:0000256" key="6">
    <source>
        <dbReference type="ARBA" id="ARBA00023242"/>
    </source>
</evidence>
<evidence type="ECO:0000256" key="5">
    <source>
        <dbReference type="ARBA" id="ARBA00022737"/>
    </source>
</evidence>
<sequence length="538" mass="61066">MSSATEAIIKENTSKKRKKEFRKKNSSELLNEKNNSLKSKRSRNEEANEVKRKDLPKLKKKVVSQIRELQEILRTTKPPDENEKKLEGLVFGHTSEEFLEEENMCCEDLDDDDEVPIEEVKDAEKKQRLAAWEDDDDETLLVKEKASQFKNCHRSVSVRGDEKYSNFVQEKFLKEMGGTPKWAEQNSDLDDSNDDSEDELLQKTGNFVIQEQSLPKGHINIRKTPSLVDPNMRKSMIKTCEFHPTSKVAAIAATNGTAVLFQIDGKVNAKIQSLKFEDFPVHTAHFSTDGVEILAGSCNKAHFFSYDMFAGKICRIPWQKEMPQWNVRRFQMSPDGKYIVIHGRYGQIHLMSAKTKEWIGSLKMNGEVIAVTFNTDGSRMYSHGNTGEVHVWDMTTRSCIHKFIDEGCLSGTALAISPNGQFLATGSDKGVVNIYDNRTIINLASPEPIKAVMNLTTEVTNLKFNNTSEILAMSSSFLPESVKLVHFPSLTVFPNFPVRNEFFRHANSLDISPNSGYMCIGSNVGCAYLYRLKHYRNY</sequence>
<evidence type="ECO:0000256" key="3">
    <source>
        <dbReference type="ARBA" id="ARBA00022553"/>
    </source>
</evidence>
<evidence type="ECO:0000256" key="2">
    <source>
        <dbReference type="ARBA" id="ARBA00022552"/>
    </source>
</evidence>
<comment type="function">
    <text evidence="8">Part of the small subunit (SSU) processome, first precursor of the small eukaryotic ribosomal subunit. During the assembly of the SSU processome in the nucleolus, many ribosome biogenesis factors, an RNA chaperone and ribosomal proteins associate with the nascent pre-rRNA and work in concert to generate RNA folding, modifications, rearrangements and cleavage as well as targeted degradation of pre-ribosomal RNA by the RNA exosome. Involved in nucleolar processing of pre-18S ribosomal RNA.</text>
</comment>
<keyword evidence="2" id="KW-0698">rRNA processing</keyword>
<dbReference type="AlphaFoldDB" id="A0AAV4VIR3"/>
<dbReference type="InterPro" id="IPR015943">
    <property type="entry name" value="WD40/YVTN_repeat-like_dom_sf"/>
</dbReference>
<dbReference type="PROSITE" id="PS50082">
    <property type="entry name" value="WD_REPEATS_2"/>
    <property type="match status" value="1"/>
</dbReference>
<comment type="similarity">
    <text evidence="7">Belongs to the WD repeat UTP18 family.</text>
</comment>
<feature type="compositionally biased region" description="Low complexity" evidence="12">
    <location>
        <begin position="27"/>
        <end position="37"/>
    </location>
</feature>
<dbReference type="Proteomes" id="UP001054837">
    <property type="component" value="Unassembled WGS sequence"/>
</dbReference>
<keyword evidence="6" id="KW-0539">Nucleus</keyword>
<reference evidence="13 14" key="1">
    <citation type="submission" date="2021-06" db="EMBL/GenBank/DDBJ databases">
        <title>Caerostris darwini draft genome.</title>
        <authorList>
            <person name="Kono N."/>
            <person name="Arakawa K."/>
        </authorList>
    </citation>
    <scope>NUCLEOTIDE SEQUENCE [LARGE SCALE GENOMIC DNA]</scope>
</reference>
<evidence type="ECO:0000256" key="4">
    <source>
        <dbReference type="ARBA" id="ARBA00022574"/>
    </source>
</evidence>
<comment type="caution">
    <text evidence="13">The sequence shown here is derived from an EMBL/GenBank/DDBJ whole genome shotgun (WGS) entry which is preliminary data.</text>
</comment>
<organism evidence="13 14">
    <name type="scientific">Caerostris darwini</name>
    <dbReference type="NCBI Taxonomy" id="1538125"/>
    <lineage>
        <taxon>Eukaryota</taxon>
        <taxon>Metazoa</taxon>
        <taxon>Ecdysozoa</taxon>
        <taxon>Arthropoda</taxon>
        <taxon>Chelicerata</taxon>
        <taxon>Arachnida</taxon>
        <taxon>Araneae</taxon>
        <taxon>Araneomorphae</taxon>
        <taxon>Entelegynae</taxon>
        <taxon>Araneoidea</taxon>
        <taxon>Araneidae</taxon>
        <taxon>Caerostris</taxon>
    </lineage>
</organism>
<dbReference type="GO" id="GO:0034388">
    <property type="term" value="C:Pwp2p-containing subcomplex of 90S preribosome"/>
    <property type="evidence" value="ECO:0007669"/>
    <property type="project" value="TreeGrafter"/>
</dbReference>
<evidence type="ECO:0000256" key="11">
    <source>
        <dbReference type="PROSITE-ProRule" id="PRU00221"/>
    </source>
</evidence>
<dbReference type="GO" id="GO:0006364">
    <property type="term" value="P:rRNA processing"/>
    <property type="evidence" value="ECO:0007669"/>
    <property type="project" value="UniProtKB-KW"/>
</dbReference>
<proteinExistence type="inferred from homology"/>
<feature type="compositionally biased region" description="Acidic residues" evidence="12">
    <location>
        <begin position="187"/>
        <end position="197"/>
    </location>
</feature>
<dbReference type="Pfam" id="PF00400">
    <property type="entry name" value="WD40"/>
    <property type="match status" value="1"/>
</dbReference>
<gene>
    <name evidence="13" type="primary">UTP18</name>
    <name evidence="13" type="ORF">CDAR_60881</name>
</gene>
<evidence type="ECO:0000256" key="7">
    <source>
        <dbReference type="ARBA" id="ARBA00025767"/>
    </source>
</evidence>
<evidence type="ECO:0000313" key="13">
    <source>
        <dbReference type="EMBL" id="GIY69998.1"/>
    </source>
</evidence>
<accession>A0AAV4VIR3</accession>
<dbReference type="PANTHER" id="PTHR18359:SF0">
    <property type="entry name" value="U3 SMALL NUCLEOLAR RNA-ASSOCIATED PROTEIN 18 HOMOLOG"/>
    <property type="match status" value="1"/>
</dbReference>
<feature type="compositionally biased region" description="Basic residues" evidence="12">
    <location>
        <begin position="15"/>
        <end position="24"/>
    </location>
</feature>
<keyword evidence="14" id="KW-1185">Reference proteome</keyword>
<feature type="region of interest" description="Disordered" evidence="12">
    <location>
        <begin position="1"/>
        <end position="55"/>
    </location>
</feature>
<dbReference type="InterPro" id="IPR045161">
    <property type="entry name" value="Utp18"/>
</dbReference>
<dbReference type="GO" id="GO:0032040">
    <property type="term" value="C:small-subunit processome"/>
    <property type="evidence" value="ECO:0007669"/>
    <property type="project" value="TreeGrafter"/>
</dbReference>
<dbReference type="Gene3D" id="2.130.10.10">
    <property type="entry name" value="YVTN repeat-like/Quinoprotein amine dehydrogenase"/>
    <property type="match status" value="1"/>
</dbReference>
<keyword evidence="5" id="KW-0677">Repeat</keyword>
<dbReference type="InterPro" id="IPR001680">
    <property type="entry name" value="WD40_rpt"/>
</dbReference>
<keyword evidence="4 11" id="KW-0853">WD repeat</keyword>
<evidence type="ECO:0000313" key="14">
    <source>
        <dbReference type="Proteomes" id="UP001054837"/>
    </source>
</evidence>
<dbReference type="SUPFAM" id="SSF50978">
    <property type="entry name" value="WD40 repeat-like"/>
    <property type="match status" value="1"/>
</dbReference>
<name>A0AAV4VIR3_9ARAC</name>
<feature type="region of interest" description="Disordered" evidence="12">
    <location>
        <begin position="178"/>
        <end position="197"/>
    </location>
</feature>
<comment type="subcellular location">
    <subcellularLocation>
        <location evidence="1">Nucleus</location>
        <location evidence="1">Nucleolus</location>
    </subcellularLocation>
</comment>
<evidence type="ECO:0000256" key="1">
    <source>
        <dbReference type="ARBA" id="ARBA00004604"/>
    </source>
</evidence>
<dbReference type="InterPro" id="IPR036322">
    <property type="entry name" value="WD40_repeat_dom_sf"/>
</dbReference>
<feature type="repeat" description="WD" evidence="11">
    <location>
        <begin position="361"/>
        <end position="402"/>
    </location>
</feature>